<dbReference type="NCBIfam" id="TIGR00634">
    <property type="entry name" value="recN"/>
    <property type="match status" value="1"/>
</dbReference>
<dbReference type="GO" id="GO:0043590">
    <property type="term" value="C:bacterial nucleoid"/>
    <property type="evidence" value="ECO:0007669"/>
    <property type="project" value="TreeGrafter"/>
</dbReference>
<dbReference type="GO" id="GO:0006310">
    <property type="term" value="P:DNA recombination"/>
    <property type="evidence" value="ECO:0007669"/>
    <property type="project" value="InterPro"/>
</dbReference>
<feature type="coiled-coil region" evidence="10">
    <location>
        <begin position="163"/>
        <end position="190"/>
    </location>
</feature>
<keyword evidence="13" id="KW-1185">Reference proteome</keyword>
<protein>
    <recommendedName>
        <fullName evidence="3 9">DNA repair protein RecN</fullName>
    </recommendedName>
    <alternativeName>
        <fullName evidence="8 9">Recombination protein N</fullName>
    </alternativeName>
</protein>
<evidence type="ECO:0000256" key="4">
    <source>
        <dbReference type="ARBA" id="ARBA00022741"/>
    </source>
</evidence>
<comment type="function">
    <text evidence="1 9">May be involved in recombinational repair of damaged DNA.</text>
</comment>
<dbReference type="Pfam" id="PF02463">
    <property type="entry name" value="SMC_N"/>
    <property type="match status" value="1"/>
</dbReference>
<dbReference type="FunFam" id="3.40.50.300:FF:000356">
    <property type="entry name" value="DNA repair protein RecN"/>
    <property type="match status" value="1"/>
</dbReference>
<dbReference type="InterPro" id="IPR004604">
    <property type="entry name" value="DNA_recomb/repair_RecN"/>
</dbReference>
<dbReference type="InterPro" id="IPR003395">
    <property type="entry name" value="RecF/RecN/SMC_N"/>
</dbReference>
<proteinExistence type="inferred from homology"/>
<keyword evidence="10" id="KW-0175">Coiled coil</keyword>
<evidence type="ECO:0000256" key="8">
    <source>
        <dbReference type="ARBA" id="ARBA00033408"/>
    </source>
</evidence>
<reference evidence="12 13" key="1">
    <citation type="submission" date="2016-10" db="EMBL/GenBank/DDBJ databases">
        <authorList>
            <person name="de Groot N.N."/>
        </authorList>
    </citation>
    <scope>NUCLEOTIDE SEQUENCE [LARGE SCALE GENOMIC DNA]</scope>
    <source>
        <strain evidence="12 13">DSM 44778</strain>
    </source>
</reference>
<dbReference type="PIRSF" id="PIRSF003128">
    <property type="entry name" value="RecN"/>
    <property type="match status" value="1"/>
</dbReference>
<keyword evidence="7 9" id="KW-0234">DNA repair</keyword>
<evidence type="ECO:0000256" key="3">
    <source>
        <dbReference type="ARBA" id="ARBA00021315"/>
    </source>
</evidence>
<evidence type="ECO:0000256" key="6">
    <source>
        <dbReference type="ARBA" id="ARBA00022840"/>
    </source>
</evidence>
<name>A0A1I3QAR5_9BACL</name>
<dbReference type="Gene3D" id="3.40.50.300">
    <property type="entry name" value="P-loop containing nucleotide triphosphate hydrolases"/>
    <property type="match status" value="2"/>
</dbReference>
<feature type="coiled-coil region" evidence="10">
    <location>
        <begin position="321"/>
        <end position="372"/>
    </location>
</feature>
<dbReference type="InterPro" id="IPR027417">
    <property type="entry name" value="P-loop_NTPase"/>
</dbReference>
<evidence type="ECO:0000256" key="9">
    <source>
        <dbReference type="PIRNR" id="PIRNR003128"/>
    </source>
</evidence>
<dbReference type="FunFam" id="3.40.50.300:FF:000319">
    <property type="entry name" value="DNA repair protein RecN"/>
    <property type="match status" value="1"/>
</dbReference>
<dbReference type="AlphaFoldDB" id="A0A1I3QAR5"/>
<sequence>MLMLRELTIRQFAIIEEISLTFSNGFHVLTGETGAGKSILIDALGLVLGGRASSDLVRHGAEKAEIEALFEISSSHPVWSLLNEWGLEMEETLLLRREIAASGKSTCRINGRIVTLSMLRQIGKKLIDIHGQHEHQSLLDADEHVEWLDHFAGEEVLEVRHQYQTLFHEYQQVQKELARLNLDQQEVARRIDLLQFQKEEIRAAQLVEGEDVELEKERNRLAFAEKLLSNASQAYYYMYGENQGLDLIRKALSHMEEVLHLDERLAPVYEMMQSAYYQLEEGVHEIAKYRDELEFDPDRLNEVEERIYTIKQLKRKYGETISDILRYCQKVERELEELSQRDWIEEELSERKQQLEERLLQLADQLTFLRKKAASKLEKRVEQELADLNMGATVFHVAFYQPADRVPLFTLTGKDQIEFQIAPNPGEPLRPLARIASGGELSRIMLALKCIFTDMDQIHTLVFDEIDTGVSGRAAQAIAEKIAMVAKHHQVLCVTHLPQVACMADHHFYISKESDGYKTRTKVESLNKQGRTRELARMLGGAELTPTTHTHAEEMLCLAEEVKKSL</sequence>
<dbReference type="GO" id="GO:0009432">
    <property type="term" value="P:SOS response"/>
    <property type="evidence" value="ECO:0007669"/>
    <property type="project" value="TreeGrafter"/>
</dbReference>
<evidence type="ECO:0000313" key="13">
    <source>
        <dbReference type="Proteomes" id="UP000199545"/>
    </source>
</evidence>
<dbReference type="NCBIfam" id="NF008121">
    <property type="entry name" value="PRK10869.1"/>
    <property type="match status" value="1"/>
</dbReference>
<feature type="domain" description="RecF/RecN/SMC N-terminal" evidence="11">
    <location>
        <begin position="3"/>
        <end position="517"/>
    </location>
</feature>
<evidence type="ECO:0000256" key="2">
    <source>
        <dbReference type="ARBA" id="ARBA00009441"/>
    </source>
</evidence>
<dbReference type="GO" id="GO:0006281">
    <property type="term" value="P:DNA repair"/>
    <property type="evidence" value="ECO:0007669"/>
    <property type="project" value="UniProtKB-KW"/>
</dbReference>
<keyword evidence="5 9" id="KW-0227">DNA damage</keyword>
<keyword evidence="4" id="KW-0547">Nucleotide-binding</keyword>
<dbReference type="EMBL" id="FORR01000007">
    <property type="protein sequence ID" value="SFJ30679.1"/>
    <property type="molecule type" value="Genomic_DNA"/>
</dbReference>
<comment type="similarity">
    <text evidence="2 9">Belongs to the RecN family.</text>
</comment>
<dbReference type="PANTHER" id="PTHR11059:SF0">
    <property type="entry name" value="DNA REPAIR PROTEIN RECN"/>
    <property type="match status" value="1"/>
</dbReference>
<dbReference type="SUPFAM" id="SSF52540">
    <property type="entry name" value="P-loop containing nucleoside triphosphate hydrolases"/>
    <property type="match status" value="2"/>
</dbReference>
<dbReference type="CDD" id="cd03241">
    <property type="entry name" value="ABC_RecN"/>
    <property type="match status" value="2"/>
</dbReference>
<dbReference type="PANTHER" id="PTHR11059">
    <property type="entry name" value="DNA REPAIR PROTEIN RECN"/>
    <property type="match status" value="1"/>
</dbReference>
<organism evidence="12 13">
    <name type="scientific">Thermoflavimicrobium dichotomicum</name>
    <dbReference type="NCBI Taxonomy" id="46223"/>
    <lineage>
        <taxon>Bacteria</taxon>
        <taxon>Bacillati</taxon>
        <taxon>Bacillota</taxon>
        <taxon>Bacilli</taxon>
        <taxon>Bacillales</taxon>
        <taxon>Thermoactinomycetaceae</taxon>
        <taxon>Thermoflavimicrobium</taxon>
    </lineage>
</organism>
<evidence type="ECO:0000256" key="1">
    <source>
        <dbReference type="ARBA" id="ARBA00003618"/>
    </source>
</evidence>
<dbReference type="GO" id="GO:0005524">
    <property type="term" value="F:ATP binding"/>
    <property type="evidence" value="ECO:0007669"/>
    <property type="project" value="UniProtKB-KW"/>
</dbReference>
<evidence type="ECO:0000256" key="7">
    <source>
        <dbReference type="ARBA" id="ARBA00023204"/>
    </source>
</evidence>
<dbReference type="Proteomes" id="UP000199545">
    <property type="component" value="Unassembled WGS sequence"/>
</dbReference>
<evidence type="ECO:0000256" key="5">
    <source>
        <dbReference type="ARBA" id="ARBA00022763"/>
    </source>
</evidence>
<evidence type="ECO:0000256" key="10">
    <source>
        <dbReference type="SAM" id="Coils"/>
    </source>
</evidence>
<gene>
    <name evidence="12" type="ORF">SAMN05421852_10777</name>
</gene>
<accession>A0A1I3QAR5</accession>
<evidence type="ECO:0000259" key="11">
    <source>
        <dbReference type="Pfam" id="PF02463"/>
    </source>
</evidence>
<evidence type="ECO:0000313" key="12">
    <source>
        <dbReference type="EMBL" id="SFJ30679.1"/>
    </source>
</evidence>
<keyword evidence="6" id="KW-0067">ATP-binding</keyword>
<dbReference type="STRING" id="46223.SAMN05421852_10777"/>